<sequence>MATTEEMLEQRSGGVCELCSNSENLSAYEVTPEFRDEQQFVYLCENCKSQIESGELDEGHFNCLNDSMWSEVPAVAVLSYRLLHKLDRQDLIDMLYMEDEIKEWADAGLQNDDEDTLVYKDANGVTLQAGDTVVITKDLDVKGAGFTAKRGTAVRNISLVPNDNQHIEGRVNGVKIHILTKYLKKA</sequence>
<protein>
    <submittedName>
        <fullName evidence="2">Alkylphosphonate utilization operon protein PhnA</fullName>
    </submittedName>
</protein>
<name>A0A1W1D5Q1_9ZZZZ</name>
<evidence type="ECO:0000313" key="2">
    <source>
        <dbReference type="EMBL" id="SFV75963.1"/>
    </source>
</evidence>
<gene>
    <name evidence="2" type="ORF">MNB_SM-3-893</name>
</gene>
<dbReference type="SUPFAM" id="SSF82057">
    <property type="entry name" value="Prokaryotic SH3-related domain"/>
    <property type="match status" value="1"/>
</dbReference>
<feature type="domain" description="PhnA protein N-terminal proteobacterial" evidence="1">
    <location>
        <begin position="7"/>
        <end position="52"/>
    </location>
</feature>
<reference evidence="2" key="1">
    <citation type="submission" date="2016-10" db="EMBL/GenBank/DDBJ databases">
        <authorList>
            <person name="de Groot N.N."/>
        </authorList>
    </citation>
    <scope>NUCLEOTIDE SEQUENCE</scope>
</reference>
<evidence type="ECO:0000259" key="1">
    <source>
        <dbReference type="SMART" id="SM00782"/>
    </source>
</evidence>
<dbReference type="InterPro" id="IPR013991">
    <property type="entry name" value="PhnaA_N_proteobac"/>
</dbReference>
<proteinExistence type="predicted"/>
<dbReference type="InterPro" id="IPR013988">
    <property type="entry name" value="YjdM_C"/>
</dbReference>
<dbReference type="EMBL" id="FPHP01000048">
    <property type="protein sequence ID" value="SFV75963.1"/>
    <property type="molecule type" value="Genomic_DNA"/>
</dbReference>
<dbReference type="Pfam" id="PF03831">
    <property type="entry name" value="YjdM"/>
    <property type="match status" value="1"/>
</dbReference>
<dbReference type="AlphaFoldDB" id="A0A1W1D5Q1"/>
<dbReference type="Gene3D" id="2.30.30.40">
    <property type="entry name" value="SH3 Domains"/>
    <property type="match status" value="1"/>
</dbReference>
<dbReference type="PANTHER" id="PTHR30305:SF3">
    <property type="entry name" value="PROTEIN YJDM"/>
    <property type="match status" value="1"/>
</dbReference>
<dbReference type="PANTHER" id="PTHR30305">
    <property type="entry name" value="PROTEIN YJDM-RELATED"/>
    <property type="match status" value="1"/>
</dbReference>
<dbReference type="SMART" id="SM00782">
    <property type="entry name" value="PhnA_Zn_Ribbon"/>
    <property type="match status" value="1"/>
</dbReference>
<organism evidence="2">
    <name type="scientific">hydrothermal vent metagenome</name>
    <dbReference type="NCBI Taxonomy" id="652676"/>
    <lineage>
        <taxon>unclassified sequences</taxon>
        <taxon>metagenomes</taxon>
        <taxon>ecological metagenomes</taxon>
    </lineage>
</organism>
<accession>A0A1W1D5Q1</accession>